<comment type="caution">
    <text evidence="5">The sequence shown here is derived from an EMBL/GenBank/DDBJ whole genome shotgun (WGS) entry which is preliminary data.</text>
</comment>
<organism evidence="5 6">
    <name type="scientific">Actinomadura pelletieri DSM 43383</name>
    <dbReference type="NCBI Taxonomy" id="1120940"/>
    <lineage>
        <taxon>Bacteria</taxon>
        <taxon>Bacillati</taxon>
        <taxon>Actinomycetota</taxon>
        <taxon>Actinomycetes</taxon>
        <taxon>Streptosporangiales</taxon>
        <taxon>Thermomonosporaceae</taxon>
        <taxon>Actinomadura</taxon>
    </lineage>
</organism>
<evidence type="ECO:0000256" key="3">
    <source>
        <dbReference type="SAM" id="Phobius"/>
    </source>
</evidence>
<name>A0A495QRP8_9ACTN</name>
<evidence type="ECO:0000259" key="4">
    <source>
        <dbReference type="Pfam" id="PF25023"/>
    </source>
</evidence>
<feature type="transmembrane region" description="Helical" evidence="3">
    <location>
        <begin position="670"/>
        <end position="689"/>
    </location>
</feature>
<evidence type="ECO:0000256" key="2">
    <source>
        <dbReference type="SAM" id="MobiDB-lite"/>
    </source>
</evidence>
<feature type="region of interest" description="Disordered" evidence="2">
    <location>
        <begin position="75"/>
        <end position="112"/>
    </location>
</feature>
<dbReference type="InterPro" id="IPR036844">
    <property type="entry name" value="Hint_dom_sf"/>
</dbReference>
<dbReference type="InterPro" id="IPR056823">
    <property type="entry name" value="TEN-like_YD-shell"/>
</dbReference>
<keyword evidence="3" id="KW-0812">Transmembrane</keyword>
<dbReference type="NCBIfam" id="TIGR01643">
    <property type="entry name" value="YD_repeat_2x"/>
    <property type="match status" value="8"/>
</dbReference>
<dbReference type="RefSeq" id="WP_121433576.1">
    <property type="nucleotide sequence ID" value="NZ_RBWU01000002.1"/>
</dbReference>
<feature type="transmembrane region" description="Helical" evidence="3">
    <location>
        <begin position="710"/>
        <end position="734"/>
    </location>
</feature>
<dbReference type="NCBIfam" id="TIGR03696">
    <property type="entry name" value="Rhs_assc_core"/>
    <property type="match status" value="1"/>
</dbReference>
<sequence>MGREKTRTGGGAQITNTYDDAGQLIKTETGGGAVTTQEYNADGQHTATIDPRGNVSGADPNDYKTRFTYDADGRQTKVTDPLGRETTTTYDPAGQQTKTTDPAGNSTTFTHDPLGNVKTVTTSTGAVTTYIYDKAAQVTEIKNPRNGVRTLTYDPAGRLKTETTPGDRTTTYDYDASGRLTTKKLPAGEIAYEYDHLGRPTSINYSDNSPDLTYRYDQAGRPTEITQTTAAGPKTAAITYDQAGHVTKLTRGDQQFVYDWDDNGRLVERNLPGNRSQSYTYDDDSRIASTTLTGATALTIDYTYDQAGALKKTTRQDGPTTTHTYNRAGQLTDLVHANGTTPLVEHELSWNPQGSPATVTTTRGTTSTKAIYTYDTDGRITKFCQSDGAECTDTSPYTAYEYDPNGNRTKHTVHDAPTAGGRTNVTHTAYDSDDRPIQDSATPGGPATVAYVYDDNGNLREKTTPAGTKTFQYGLDANLQRVGLEDGRDVTYTYDENGNRTGRAINGTHDAGWQWDSVGDLPVRIAEINATGTTTHQWWADPLSSLGTALTDAPANAPPTWLLADFQGTITDTATTIDDTLTLTGSAQFDPFGGVTRSEGSYKDNPLRFHGQYFDNAIGLYDIRARDYNPDAGTFTATDPVKPKPGTPFTTTYHYGYNNPAAYTDPAGEWGFLAKAAIGAVVGGGIGYVSHGISTGNWWSKSAAWAAGSGALAGAFGSFGGAIGAGIGGGLGAAAYGYGTSGGNYSLGQGLADFGFGAAIGIAGSAAVAAAAAAARRALQARIVKDWSRKGLEKAWGPIRKSLTKCPWYRNRKLKVAPTSCLRGSSFVAGTMVTLADGKRKSIERVTRGEYVLSSDLRTGKSRGSIVRETIVSRGQKNLVLISLGKQKRPDWGLQAGLCSSRGLAIRAS</sequence>
<keyword evidence="3" id="KW-1133">Transmembrane helix</keyword>
<evidence type="ECO:0000313" key="6">
    <source>
        <dbReference type="Proteomes" id="UP000274601"/>
    </source>
</evidence>
<dbReference type="SUPFAM" id="SSF63829">
    <property type="entry name" value="Calcium-dependent phosphotriesterase"/>
    <property type="match status" value="1"/>
</dbReference>
<dbReference type="PANTHER" id="PTHR32305:SF15">
    <property type="entry name" value="PROTEIN RHSA-RELATED"/>
    <property type="match status" value="1"/>
</dbReference>
<evidence type="ECO:0000256" key="1">
    <source>
        <dbReference type="ARBA" id="ARBA00022737"/>
    </source>
</evidence>
<dbReference type="AlphaFoldDB" id="A0A495QRP8"/>
<dbReference type="SUPFAM" id="SSF51294">
    <property type="entry name" value="Hedgehog/intein (Hint) domain"/>
    <property type="match status" value="1"/>
</dbReference>
<proteinExistence type="predicted"/>
<reference evidence="5 6" key="1">
    <citation type="submission" date="2018-10" db="EMBL/GenBank/DDBJ databases">
        <title>Genomic Encyclopedia of Archaeal and Bacterial Type Strains, Phase II (KMG-II): from individual species to whole genera.</title>
        <authorList>
            <person name="Goeker M."/>
        </authorList>
    </citation>
    <scope>NUCLEOTIDE SEQUENCE [LARGE SCALE GENOMIC DNA]</scope>
    <source>
        <strain evidence="5 6">DSM 43383</strain>
    </source>
</reference>
<keyword evidence="1" id="KW-0677">Repeat</keyword>
<dbReference type="OrthoDB" id="4981820at2"/>
<feature type="transmembrane region" description="Helical" evidence="3">
    <location>
        <begin position="754"/>
        <end position="775"/>
    </location>
</feature>
<gene>
    <name evidence="5" type="ORF">BZB76_1515</name>
</gene>
<dbReference type="Gene3D" id="2.180.10.10">
    <property type="entry name" value="RHS repeat-associated core"/>
    <property type="match status" value="2"/>
</dbReference>
<dbReference type="Gene3D" id="2.170.16.10">
    <property type="entry name" value="Hedgehog/Intein (Hint) domain"/>
    <property type="match status" value="1"/>
</dbReference>
<dbReference type="InterPro" id="IPR006530">
    <property type="entry name" value="YD"/>
</dbReference>
<dbReference type="PANTHER" id="PTHR32305">
    <property type="match status" value="1"/>
</dbReference>
<dbReference type="Proteomes" id="UP000274601">
    <property type="component" value="Unassembled WGS sequence"/>
</dbReference>
<feature type="domain" description="Teneurin-like YD-shell" evidence="4">
    <location>
        <begin position="320"/>
        <end position="639"/>
    </location>
</feature>
<accession>A0A495QRP8</accession>
<feature type="compositionally biased region" description="Polar residues" evidence="2">
    <location>
        <begin position="85"/>
        <end position="110"/>
    </location>
</feature>
<dbReference type="Pfam" id="PF25023">
    <property type="entry name" value="TEN_YD-shell"/>
    <property type="match status" value="2"/>
</dbReference>
<dbReference type="InterPro" id="IPR022385">
    <property type="entry name" value="Rhs_assc_core"/>
</dbReference>
<dbReference type="EMBL" id="RBWU01000002">
    <property type="protein sequence ID" value="RKS76165.1"/>
    <property type="molecule type" value="Genomic_DNA"/>
</dbReference>
<keyword evidence="6" id="KW-1185">Reference proteome</keyword>
<evidence type="ECO:0000313" key="5">
    <source>
        <dbReference type="EMBL" id="RKS76165.1"/>
    </source>
</evidence>
<protein>
    <submittedName>
        <fullName evidence="5">RHS repeat-associated protein</fullName>
    </submittedName>
</protein>
<dbReference type="InterPro" id="IPR050708">
    <property type="entry name" value="T6SS_VgrG/RHS"/>
</dbReference>
<keyword evidence="3" id="KW-0472">Membrane</keyword>
<feature type="domain" description="Teneurin-like YD-shell" evidence="4">
    <location>
        <begin position="14"/>
        <end position="196"/>
    </location>
</feature>